<dbReference type="Proteomes" id="UP000066376">
    <property type="component" value="Chromosome"/>
</dbReference>
<feature type="transmembrane region" description="Helical" evidence="6">
    <location>
        <begin position="44"/>
        <end position="62"/>
    </location>
</feature>
<keyword evidence="4 6" id="KW-1133">Transmembrane helix</keyword>
<dbReference type="InterPro" id="IPR050833">
    <property type="entry name" value="Poly_Biosynth_Transport"/>
</dbReference>
<proteinExistence type="predicted"/>
<keyword evidence="8" id="KW-1185">Reference proteome</keyword>
<feature type="transmembrane region" description="Helical" evidence="6">
    <location>
        <begin position="178"/>
        <end position="201"/>
    </location>
</feature>
<dbReference type="KEGG" id="mol:YLM1_1330"/>
<feature type="transmembrane region" description="Helical" evidence="6">
    <location>
        <begin position="386"/>
        <end position="409"/>
    </location>
</feature>
<dbReference type="EMBL" id="CP014265">
    <property type="protein sequence ID" value="AMK15887.1"/>
    <property type="molecule type" value="Genomic_DNA"/>
</dbReference>
<keyword evidence="2" id="KW-1003">Cell membrane</keyword>
<dbReference type="PANTHER" id="PTHR30250">
    <property type="entry name" value="PST FAMILY PREDICTED COLANIC ACID TRANSPORTER"/>
    <property type="match status" value="1"/>
</dbReference>
<evidence type="ECO:0000313" key="7">
    <source>
        <dbReference type="EMBL" id="AMK15887.1"/>
    </source>
</evidence>
<sequence>MSEYVRFIQRIGLVGLTNILISLSSLIFIPIITKSFTTAEYGMWAQVNTTIALVPNIANLGLPYTMVRFLSAEKDKEKIKDSFYPMISLTFISTIILCTLFLIFGNIIADTLFNGSMQVLYITTAISFFASMNLMLITFFRTFQQMKRYSLFLVFQSYIGVFVSIYLTYAGYNIETVVLGLLTGYATVFIMMAFLILRYLGIGFGKWSNLKEQLAFAIPTIPSNVSSWVVDSSDKYVIGILIGSVAVGCYSPGYALGSILLMFLSPFAVLLPAILPEHYEKEDLAEVDKYLSYSMKYYLLLTVPAGVGMSVLSKPLLYIITTPEIALGGYMVTPFVCLGAIFMGIYGIINNILILEKNTMILGKLWIFVAISNIVLNLLLVPYLNILGAAIATLLSYIIAFSVTTIASSKTMKLSFNIKDILKIVIASAIMGVVVYNMKPDGIINVLISILVGVIVYFAIIFILKAVTRKEIAIFKDLLH</sequence>
<name>A0A126R1D6_METOL</name>
<protein>
    <submittedName>
        <fullName evidence="7">Polysaccharide biosynthesis protein</fullName>
    </submittedName>
</protein>
<dbReference type="PANTHER" id="PTHR30250:SF11">
    <property type="entry name" value="O-ANTIGEN TRANSPORTER-RELATED"/>
    <property type="match status" value="1"/>
</dbReference>
<evidence type="ECO:0000256" key="5">
    <source>
        <dbReference type="ARBA" id="ARBA00023136"/>
    </source>
</evidence>
<gene>
    <name evidence="7" type="ORF">YLM1_1330</name>
</gene>
<feature type="transmembrane region" description="Helical" evidence="6">
    <location>
        <begin position="120"/>
        <end position="140"/>
    </location>
</feature>
<dbReference type="AlphaFoldDB" id="A0A126R1D6"/>
<feature type="transmembrane region" description="Helical" evidence="6">
    <location>
        <begin position="83"/>
        <end position="108"/>
    </location>
</feature>
<feature type="transmembrane region" description="Helical" evidence="6">
    <location>
        <begin position="361"/>
        <end position="380"/>
    </location>
</feature>
<feature type="transmembrane region" description="Helical" evidence="6">
    <location>
        <begin position="444"/>
        <end position="464"/>
    </location>
</feature>
<dbReference type="GO" id="GO:0005886">
    <property type="term" value="C:plasma membrane"/>
    <property type="evidence" value="ECO:0007669"/>
    <property type="project" value="UniProtKB-SubCell"/>
</dbReference>
<evidence type="ECO:0000313" key="8">
    <source>
        <dbReference type="Proteomes" id="UP000066376"/>
    </source>
</evidence>
<dbReference type="RefSeq" id="WP_067147572.1">
    <property type="nucleotide sequence ID" value="NZ_CP014265.1"/>
</dbReference>
<comment type="subcellular location">
    <subcellularLocation>
        <location evidence="1">Cell membrane</location>
        <topology evidence="1">Multi-pass membrane protein</topology>
    </subcellularLocation>
</comment>
<accession>A0A126R1D6</accession>
<feature type="transmembrane region" description="Helical" evidence="6">
    <location>
        <begin position="259"/>
        <end position="276"/>
    </location>
</feature>
<evidence type="ECO:0000256" key="2">
    <source>
        <dbReference type="ARBA" id="ARBA00022475"/>
    </source>
</evidence>
<dbReference type="InterPro" id="IPR002797">
    <property type="entry name" value="Polysacc_synth"/>
</dbReference>
<keyword evidence="3 6" id="KW-0812">Transmembrane</keyword>
<keyword evidence="5 6" id="KW-0472">Membrane</keyword>
<dbReference type="Pfam" id="PF01943">
    <property type="entry name" value="Polysacc_synt"/>
    <property type="match status" value="1"/>
</dbReference>
<feature type="transmembrane region" description="Helical" evidence="6">
    <location>
        <begin position="12"/>
        <end position="32"/>
    </location>
</feature>
<reference evidence="7 8" key="1">
    <citation type="journal article" date="2016" name="Genome Announc.">
        <title>Draft Genome Sequence of the Rumen Methanogen Methanobrevibacter olleyae YLM1.</title>
        <authorList>
            <person name="Kelly W.J."/>
            <person name="Li D."/>
            <person name="Lambie S.C."/>
            <person name="Cox F."/>
            <person name="Attwood G.T."/>
            <person name="Altermann E."/>
            <person name="Leahy S.C."/>
        </authorList>
    </citation>
    <scope>NUCLEOTIDE SEQUENCE [LARGE SCALE GENOMIC DNA]</scope>
    <source>
        <strain evidence="7 8">YLM1</strain>
    </source>
</reference>
<reference evidence="8" key="2">
    <citation type="submission" date="2016-02" db="EMBL/GenBank/DDBJ databases">
        <title>The draft genome sequence of the rumen methanogen Methanobrevibacter olleyae YLM1.</title>
        <authorList>
            <consortium name="New Zealand Agricultural Greenhouse Gas Research Centre/Pastoral Greenhouse Gas Research Consortium"/>
            <person name="Kelly W.J."/>
            <person name="Li D."/>
            <person name="Lambie S.C."/>
            <person name="Attwood G.T."/>
            <person name="Altermann E."/>
            <person name="Leahy S.C."/>
        </authorList>
    </citation>
    <scope>NUCLEOTIDE SEQUENCE [LARGE SCALE GENOMIC DNA]</scope>
    <source>
        <strain evidence="8">YLM1</strain>
    </source>
</reference>
<evidence type="ECO:0000256" key="6">
    <source>
        <dbReference type="SAM" id="Phobius"/>
    </source>
</evidence>
<evidence type="ECO:0000256" key="4">
    <source>
        <dbReference type="ARBA" id="ARBA00022989"/>
    </source>
</evidence>
<feature type="transmembrane region" description="Helical" evidence="6">
    <location>
        <begin position="327"/>
        <end position="349"/>
    </location>
</feature>
<dbReference type="PATRIC" id="fig|294671.3.peg.1388"/>
<dbReference type="GeneID" id="28489641"/>
<organism evidence="7 8">
    <name type="scientific">Methanobrevibacter olleyae</name>
    <dbReference type="NCBI Taxonomy" id="294671"/>
    <lineage>
        <taxon>Archaea</taxon>
        <taxon>Methanobacteriati</taxon>
        <taxon>Methanobacteriota</taxon>
        <taxon>Methanomada group</taxon>
        <taxon>Methanobacteria</taxon>
        <taxon>Methanobacteriales</taxon>
        <taxon>Methanobacteriaceae</taxon>
        <taxon>Methanobrevibacter</taxon>
    </lineage>
</organism>
<feature type="transmembrane region" description="Helical" evidence="6">
    <location>
        <begin position="152"/>
        <end position="172"/>
    </location>
</feature>
<dbReference type="STRING" id="294671.YLM1_1330"/>
<evidence type="ECO:0000256" key="3">
    <source>
        <dbReference type="ARBA" id="ARBA00022692"/>
    </source>
</evidence>
<feature type="transmembrane region" description="Helical" evidence="6">
    <location>
        <begin position="297"/>
        <end position="321"/>
    </location>
</feature>
<evidence type="ECO:0000256" key="1">
    <source>
        <dbReference type="ARBA" id="ARBA00004651"/>
    </source>
</evidence>